<comment type="caution">
    <text evidence="12">The sequence shown here is derived from an EMBL/GenBank/DDBJ whole genome shotgun (WGS) entry which is preliminary data.</text>
</comment>
<evidence type="ECO:0000313" key="13">
    <source>
        <dbReference type="Proteomes" id="UP000195602"/>
    </source>
</evidence>
<dbReference type="GO" id="GO:0042162">
    <property type="term" value="F:telomeric DNA binding"/>
    <property type="evidence" value="ECO:0007669"/>
    <property type="project" value="TreeGrafter"/>
</dbReference>
<dbReference type="PANTHER" id="PTHR16466">
    <property type="entry name" value="TELOMERE REPEAT-BINDING FACTOR 2-INTERACTING PROTEIN 1"/>
    <property type="match status" value="1"/>
</dbReference>
<name>A0AA91PWI4_CLALS</name>
<keyword evidence="7 8" id="KW-0539">Nucleus</keyword>
<dbReference type="EMBL" id="LYUB02000018">
    <property type="protein sequence ID" value="OVF06764.1"/>
    <property type="molecule type" value="Genomic_DNA"/>
</dbReference>
<evidence type="ECO:0000256" key="1">
    <source>
        <dbReference type="ARBA" id="ARBA00010467"/>
    </source>
</evidence>
<dbReference type="GO" id="GO:0031848">
    <property type="term" value="P:protection from non-homologous end joining at telomere"/>
    <property type="evidence" value="ECO:0007669"/>
    <property type="project" value="TreeGrafter"/>
</dbReference>
<dbReference type="SUPFAM" id="SSF46689">
    <property type="entry name" value="Homeodomain-like"/>
    <property type="match status" value="2"/>
</dbReference>
<keyword evidence="5" id="KW-0010">Activator</keyword>
<dbReference type="Pfam" id="PF09197">
    <property type="entry name" value="Rap1-DNA-bind"/>
    <property type="match status" value="1"/>
</dbReference>
<dbReference type="GO" id="GO:0070187">
    <property type="term" value="C:shelterin complex"/>
    <property type="evidence" value="ECO:0007669"/>
    <property type="project" value="TreeGrafter"/>
</dbReference>
<dbReference type="CDD" id="cd11655">
    <property type="entry name" value="rap1_myb-like"/>
    <property type="match status" value="1"/>
</dbReference>
<dbReference type="PANTHER" id="PTHR16466:SF6">
    <property type="entry name" value="TELOMERIC REPEAT-BINDING FACTOR 2-INTERACTING PROTEIN 1"/>
    <property type="match status" value="1"/>
</dbReference>
<keyword evidence="2 8" id="KW-0158">Chromosome</keyword>
<accession>A0AA91PWI4</accession>
<dbReference type="Gene3D" id="1.10.10.60">
    <property type="entry name" value="Homeodomain-like"/>
    <property type="match status" value="2"/>
</dbReference>
<protein>
    <recommendedName>
        <fullName evidence="8">DNA-binding protein RAP1</fullName>
    </recommendedName>
</protein>
<evidence type="ECO:0000256" key="8">
    <source>
        <dbReference type="RuleBase" id="RU367107"/>
    </source>
</evidence>
<dbReference type="OMA" id="TSHKFFE"/>
<comment type="subunit">
    <text evidence="8">Homodimer.</text>
</comment>
<dbReference type="InterPro" id="IPR009057">
    <property type="entry name" value="Homeodomain-like_sf"/>
</dbReference>
<evidence type="ECO:0000256" key="3">
    <source>
        <dbReference type="ARBA" id="ARBA00022895"/>
    </source>
</evidence>
<gene>
    <name evidence="12" type="ORF">A9F13_18g00781</name>
</gene>
<keyword evidence="4" id="KW-0805">Transcription regulation</keyword>
<organism evidence="12 13">
    <name type="scientific">Clavispora lusitaniae</name>
    <name type="common">Candida lusitaniae</name>
    <dbReference type="NCBI Taxonomy" id="36911"/>
    <lineage>
        <taxon>Eukaryota</taxon>
        <taxon>Fungi</taxon>
        <taxon>Dikarya</taxon>
        <taxon>Ascomycota</taxon>
        <taxon>Saccharomycotina</taxon>
        <taxon>Pichiomycetes</taxon>
        <taxon>Metschnikowiaceae</taxon>
        <taxon>Clavispora</taxon>
    </lineage>
</organism>
<dbReference type="InterPro" id="IPR021661">
    <property type="entry name" value="Rap1_C"/>
</dbReference>
<keyword evidence="6" id="KW-0804">Transcription</keyword>
<feature type="domain" description="TRF2-interacting telomeric protein/Rap1 C-terminal" evidence="11">
    <location>
        <begin position="527"/>
        <end position="612"/>
    </location>
</feature>
<evidence type="ECO:0000256" key="2">
    <source>
        <dbReference type="ARBA" id="ARBA00022454"/>
    </source>
</evidence>
<comment type="function">
    <text evidence="8">Involved in the regulation of telomere length, clustering and has a specific role in telomere position effect (TPE).</text>
</comment>
<feature type="region of interest" description="Disordered" evidence="9">
    <location>
        <begin position="314"/>
        <end position="336"/>
    </location>
</feature>
<evidence type="ECO:0000259" key="10">
    <source>
        <dbReference type="Pfam" id="PF09197"/>
    </source>
</evidence>
<evidence type="ECO:0000259" key="11">
    <source>
        <dbReference type="Pfam" id="PF11626"/>
    </source>
</evidence>
<dbReference type="InterPro" id="IPR015280">
    <property type="entry name" value="Rap1_DNA-bd"/>
</dbReference>
<dbReference type="AlphaFoldDB" id="A0AA91PWI4"/>
<evidence type="ECO:0000256" key="4">
    <source>
        <dbReference type="ARBA" id="ARBA00023015"/>
    </source>
</evidence>
<dbReference type="Proteomes" id="UP000195602">
    <property type="component" value="Unassembled WGS sequence"/>
</dbReference>
<sequence>MADHNQVMAPPGVLSSIFTEANGQPMVFYIDQLDPNRDKYIKLIHSAGGLVETDERVLENRSVVQLSSFAWDDRTTVSFSFIDDSLKKGSMCFMDQYRIMPGLIKKRMSPYEESMEAADAVAHALAKKSKMSKTTTKFTPEADKYILEQVRLKPRFRTSHKFFEELSHHELLRGHTGNSVRSRFRAHLEHRLDYVWKTDEYDNLVLDHEGRQIAIPTNSAKTIKNRFTAEDDYNLCRDIIDHVLANQDADQLKVTDGSYEYPLNENKFSVSIVFFDEYARLHPQHSSSSWRDRYRKFARVYGLQKYRDYYLREKDSKEGPQPMKNLTSRASKEKKKIENNVRRMKKVQDDAEVAAAAAVAAVATNGHLLGHSGHHHHHHHLPMPHSQMDANAAAAVANMAVSAREASALDEEIGEVKNSNIHEALRNVGAEAGRVNIEDDMVNTGVGAIHPNLGGHSDNDFDLELKTEADSQDAFVKEIVYLPKDADVDDLFNNNFYTHKGHEILILIQKTLSSSGPEDMGHIFREFENIGLQRRFTGHIFKVTGADVRYAHKFLVQFLQGIDNHIQTEDLLFPRNQNGFWIPEYDMSLEKGDLRELQFQSKSSIAQRRVFLGLDE</sequence>
<reference evidence="12 13" key="1">
    <citation type="submission" date="2017-04" db="EMBL/GenBank/DDBJ databases">
        <title>Draft genome of the yeast Clavispora lusitaniae type strain CBS 6936.</title>
        <authorList>
            <person name="Durrens P."/>
            <person name="Klopp C."/>
            <person name="Biteau N."/>
            <person name="Fitton-Ouhabi V."/>
            <person name="Dementhon K."/>
            <person name="Accoceberry I."/>
            <person name="Sherman D.J."/>
            <person name="Noel T."/>
        </authorList>
    </citation>
    <scope>NUCLEOTIDE SEQUENCE [LARGE SCALE GENOMIC DNA]</scope>
    <source>
        <strain evidence="12 13">CBS 6936</strain>
    </source>
</reference>
<proteinExistence type="inferred from homology"/>
<feature type="domain" description="Rap1 DNA-binding" evidence="10">
    <location>
        <begin position="226"/>
        <end position="327"/>
    </location>
</feature>
<evidence type="ECO:0000256" key="9">
    <source>
        <dbReference type="SAM" id="MobiDB-lite"/>
    </source>
</evidence>
<comment type="similarity">
    <text evidence="1 8">Belongs to the RAP1 family.</text>
</comment>
<evidence type="ECO:0000256" key="6">
    <source>
        <dbReference type="ARBA" id="ARBA00023163"/>
    </source>
</evidence>
<dbReference type="InterPro" id="IPR039595">
    <property type="entry name" value="TE2IP/Rap1"/>
</dbReference>
<dbReference type="KEGG" id="clus:A9F13_18g00781"/>
<keyword evidence="3 8" id="KW-0779">Telomere</keyword>
<evidence type="ECO:0000256" key="5">
    <source>
        <dbReference type="ARBA" id="ARBA00023159"/>
    </source>
</evidence>
<dbReference type="Pfam" id="PF11626">
    <property type="entry name" value="Rap1_C"/>
    <property type="match status" value="1"/>
</dbReference>
<comment type="subcellular location">
    <subcellularLocation>
        <location evidence="8">Nucleus</location>
    </subcellularLocation>
    <subcellularLocation>
        <location evidence="8">Chromosome</location>
        <location evidence="8">Telomere</location>
    </subcellularLocation>
</comment>
<evidence type="ECO:0000313" key="12">
    <source>
        <dbReference type="EMBL" id="OVF06764.1"/>
    </source>
</evidence>
<dbReference type="GO" id="GO:0010833">
    <property type="term" value="P:telomere maintenance via telomere lengthening"/>
    <property type="evidence" value="ECO:0007669"/>
    <property type="project" value="UniProtKB-UniRule"/>
</dbReference>
<evidence type="ECO:0000256" key="7">
    <source>
        <dbReference type="ARBA" id="ARBA00023242"/>
    </source>
</evidence>